<dbReference type="InterPro" id="IPR057873">
    <property type="entry name" value="CTHRC1_C"/>
</dbReference>
<evidence type="ECO:0000256" key="1">
    <source>
        <dbReference type="SAM" id="SignalP"/>
    </source>
</evidence>
<keyword evidence="1" id="KW-0732">Signal</keyword>
<protein>
    <submittedName>
        <fullName evidence="3">Collagen triple helix repeat-containing protein 1</fullName>
    </submittedName>
</protein>
<comment type="caution">
    <text evidence="3">The sequence shown here is derived from an EMBL/GenBank/DDBJ whole genome shotgun (WGS) entry which is preliminary data.</text>
</comment>
<evidence type="ECO:0000259" key="2">
    <source>
        <dbReference type="Pfam" id="PF25815"/>
    </source>
</evidence>
<evidence type="ECO:0000313" key="4">
    <source>
        <dbReference type="Proteomes" id="UP001474421"/>
    </source>
</evidence>
<sequence>MKHCPTALSTALLISLLLLAAASSPGTSTETQKGKQKAFRQREVVDVYNGMCMQGPIGLPGRDGNPGINGIPGTPGIPGRDGLKGEKGECMQESFEESWTPNYKQCSWSALNYGIDLGKIAECTFTKMRTNSALRKVPPVAQRNIGKQQKSCDVRSHHSPLDGKGGVSLVLASAEVLQKYQ</sequence>
<accession>A0AAW1BMU6</accession>
<reference evidence="3 4" key="1">
    <citation type="journal article" date="2024" name="Proc. Natl. Acad. Sci. U.S.A.">
        <title>The genetic regulatory architecture and epigenomic basis for age-related changes in rattlesnake venom.</title>
        <authorList>
            <person name="Hogan M.P."/>
            <person name="Holding M.L."/>
            <person name="Nystrom G.S."/>
            <person name="Colston T.J."/>
            <person name="Bartlett D.A."/>
            <person name="Mason A.J."/>
            <person name="Ellsworth S.A."/>
            <person name="Rautsaw R.M."/>
            <person name="Lawrence K.C."/>
            <person name="Strickland J.L."/>
            <person name="He B."/>
            <person name="Fraser P."/>
            <person name="Margres M.J."/>
            <person name="Gilbert D.M."/>
            <person name="Gibbs H.L."/>
            <person name="Parkinson C.L."/>
            <person name="Rokyta D.R."/>
        </authorList>
    </citation>
    <scope>NUCLEOTIDE SEQUENCE [LARGE SCALE GENOMIC DNA]</scope>
    <source>
        <strain evidence="3">DRR0105</strain>
    </source>
</reference>
<feature type="domain" description="CTHRC1 C-terminal" evidence="2">
    <location>
        <begin position="98"/>
        <end position="143"/>
    </location>
</feature>
<feature type="signal peptide" evidence="1">
    <location>
        <begin position="1"/>
        <end position="22"/>
    </location>
</feature>
<dbReference type="Pfam" id="PF25815">
    <property type="entry name" value="CTHRC1_C"/>
    <property type="match status" value="1"/>
</dbReference>
<name>A0AAW1BMU6_CROAD</name>
<feature type="chain" id="PRO_5043665327" evidence="1">
    <location>
        <begin position="23"/>
        <end position="181"/>
    </location>
</feature>
<organism evidence="3 4">
    <name type="scientific">Crotalus adamanteus</name>
    <name type="common">Eastern diamondback rattlesnake</name>
    <dbReference type="NCBI Taxonomy" id="8729"/>
    <lineage>
        <taxon>Eukaryota</taxon>
        <taxon>Metazoa</taxon>
        <taxon>Chordata</taxon>
        <taxon>Craniata</taxon>
        <taxon>Vertebrata</taxon>
        <taxon>Euteleostomi</taxon>
        <taxon>Lepidosauria</taxon>
        <taxon>Squamata</taxon>
        <taxon>Bifurcata</taxon>
        <taxon>Unidentata</taxon>
        <taxon>Episquamata</taxon>
        <taxon>Toxicofera</taxon>
        <taxon>Serpentes</taxon>
        <taxon>Colubroidea</taxon>
        <taxon>Viperidae</taxon>
        <taxon>Crotalinae</taxon>
        <taxon>Crotalus</taxon>
    </lineage>
</organism>
<proteinExistence type="predicted"/>
<keyword evidence="3" id="KW-0176">Collagen</keyword>
<gene>
    <name evidence="3" type="ORF">NXF25_007933</name>
</gene>
<keyword evidence="4" id="KW-1185">Reference proteome</keyword>
<dbReference type="GO" id="GO:0005581">
    <property type="term" value="C:collagen trimer"/>
    <property type="evidence" value="ECO:0007669"/>
    <property type="project" value="UniProtKB-KW"/>
</dbReference>
<dbReference type="Proteomes" id="UP001474421">
    <property type="component" value="Unassembled WGS sequence"/>
</dbReference>
<evidence type="ECO:0000313" key="3">
    <source>
        <dbReference type="EMBL" id="KAK9403106.1"/>
    </source>
</evidence>
<dbReference type="EMBL" id="JAOTOJ010000003">
    <property type="protein sequence ID" value="KAK9403106.1"/>
    <property type="molecule type" value="Genomic_DNA"/>
</dbReference>
<dbReference type="AlphaFoldDB" id="A0AAW1BMU6"/>